<dbReference type="InterPro" id="IPR038404">
    <property type="entry name" value="TRAP_DctP_sf"/>
</dbReference>
<name>A0ABS2W9A9_9GAMM</name>
<evidence type="ECO:0000256" key="1">
    <source>
        <dbReference type="SAM" id="SignalP"/>
    </source>
</evidence>
<sequence>MKRTVAKILVGLSVIAFSQSVFAETRLTLSSWMPSQHPMAAEMIFPWAKEVAEGRVTVDILAKALGHPKIHYDIARDGLAAINRQSPLRGFKVFVKLPRSMLRAPQTLSLAFHSLSLLEALSYYAKI</sequence>
<protein>
    <recommendedName>
        <fullName evidence="4">C4-dicarboxylate ABC transporter substrate-binding protein</fullName>
    </recommendedName>
</protein>
<reference evidence="2 3" key="1">
    <citation type="submission" date="2021-02" db="EMBL/GenBank/DDBJ databases">
        <title>A novel species of genus Amphritea isolated from a fishpond in China.</title>
        <authorList>
            <person name="Lu H."/>
        </authorList>
    </citation>
    <scope>NUCLEOTIDE SEQUENCE [LARGE SCALE GENOMIC DNA]</scope>
    <source>
        <strain evidence="2 3">RP18W</strain>
    </source>
</reference>
<evidence type="ECO:0000313" key="2">
    <source>
        <dbReference type="EMBL" id="MBN0988309.1"/>
    </source>
</evidence>
<dbReference type="Gene3D" id="3.40.190.170">
    <property type="entry name" value="Bacterial extracellular solute-binding protein, family 7"/>
    <property type="match status" value="1"/>
</dbReference>
<feature type="chain" id="PRO_5047329309" description="C4-dicarboxylate ABC transporter substrate-binding protein" evidence="1">
    <location>
        <begin position="24"/>
        <end position="127"/>
    </location>
</feature>
<evidence type="ECO:0008006" key="4">
    <source>
        <dbReference type="Google" id="ProtNLM"/>
    </source>
</evidence>
<feature type="signal peptide" evidence="1">
    <location>
        <begin position="1"/>
        <end position="23"/>
    </location>
</feature>
<evidence type="ECO:0000313" key="3">
    <source>
        <dbReference type="Proteomes" id="UP000760472"/>
    </source>
</evidence>
<proteinExistence type="predicted"/>
<keyword evidence="3" id="KW-1185">Reference proteome</keyword>
<dbReference type="RefSeq" id="WP_205213810.1">
    <property type="nucleotide sequence ID" value="NZ_JAFFZP010000020.1"/>
</dbReference>
<gene>
    <name evidence="2" type="ORF">JW498_13130</name>
</gene>
<dbReference type="EMBL" id="JAFFZP010000020">
    <property type="protein sequence ID" value="MBN0988309.1"/>
    <property type="molecule type" value="Genomic_DNA"/>
</dbReference>
<comment type="caution">
    <text evidence="2">The sequence shown here is derived from an EMBL/GenBank/DDBJ whole genome shotgun (WGS) entry which is preliminary data.</text>
</comment>
<organism evidence="2 3">
    <name type="scientific">Amphritea pacifica</name>
    <dbReference type="NCBI Taxonomy" id="2811233"/>
    <lineage>
        <taxon>Bacteria</taxon>
        <taxon>Pseudomonadati</taxon>
        <taxon>Pseudomonadota</taxon>
        <taxon>Gammaproteobacteria</taxon>
        <taxon>Oceanospirillales</taxon>
        <taxon>Oceanospirillaceae</taxon>
        <taxon>Amphritea</taxon>
    </lineage>
</organism>
<accession>A0ABS2W9A9</accession>
<dbReference type="Proteomes" id="UP000760472">
    <property type="component" value="Unassembled WGS sequence"/>
</dbReference>
<keyword evidence="1" id="KW-0732">Signal</keyword>